<gene>
    <name evidence="1" type="ORF">FIM1_3465</name>
</gene>
<dbReference type="PANTHER" id="PTHR33254:SF28">
    <property type="entry name" value="4-HYDROXY-4-METHYL-2-OXOGLUTARATE ALDOLASE"/>
    <property type="match status" value="1"/>
</dbReference>
<evidence type="ECO:0000313" key="2">
    <source>
        <dbReference type="Proteomes" id="UP000422736"/>
    </source>
</evidence>
<dbReference type="SUPFAM" id="SSF89562">
    <property type="entry name" value="RraA-like"/>
    <property type="match status" value="1"/>
</dbReference>
<proteinExistence type="predicted"/>
<keyword evidence="2" id="KW-1185">Reference proteome</keyword>
<dbReference type="EMBL" id="CP015058">
    <property type="protein sequence ID" value="QGN16743.1"/>
    <property type="molecule type" value="Genomic_DNA"/>
</dbReference>
<reference evidence="1 2" key="1">
    <citation type="submission" date="2016-03" db="EMBL/GenBank/DDBJ databases">
        <title>How can Kluyveromyces marxianus grow so fast - potential evolutionary course in Saccharomyces Complex revealed by comparative genomics.</title>
        <authorList>
            <person name="Mo W."/>
            <person name="Lu W."/>
            <person name="Yang X."/>
            <person name="Qi J."/>
            <person name="Lv H."/>
        </authorList>
    </citation>
    <scope>NUCLEOTIDE SEQUENCE [LARGE SCALE GENOMIC DNA]</scope>
    <source>
        <strain evidence="1 2">FIM1</strain>
    </source>
</reference>
<dbReference type="Pfam" id="PF03737">
    <property type="entry name" value="RraA-like"/>
    <property type="match status" value="1"/>
</dbReference>
<dbReference type="InterPro" id="IPR005493">
    <property type="entry name" value="RraA/RraA-like"/>
</dbReference>
<sequence length="240" mass="26217">MTSYAARLKRFTTCDISDGLLNLYGIANGGYFPNLRRRSGSGTIVGKAYTVLFGDPKETGSPEAANYIDSVPEGSILTMAVTEDLQMHHAPYTKPSQAMYGGLMSTRAQYLGSEGSVVFGRIRDLQEHRDLDHSVFSYGIGTCAPKAALKPIALDVPLRIKISDGTTDTITPGDWLICDENGVVRIPGEVNGRALDLDRLLEYVEKSVEADELVSQDIKNGEPAKASQKKRRAVLKKYIE</sequence>
<organism evidence="1 2">
    <name type="scientific">Kluyveromyces marxianus</name>
    <name type="common">Yeast</name>
    <name type="synonym">Candida kefyr</name>
    <dbReference type="NCBI Taxonomy" id="4911"/>
    <lineage>
        <taxon>Eukaryota</taxon>
        <taxon>Fungi</taxon>
        <taxon>Dikarya</taxon>
        <taxon>Ascomycota</taxon>
        <taxon>Saccharomycotina</taxon>
        <taxon>Saccharomycetes</taxon>
        <taxon>Saccharomycetales</taxon>
        <taxon>Saccharomycetaceae</taxon>
        <taxon>Kluyveromyces</taxon>
    </lineage>
</organism>
<dbReference type="PANTHER" id="PTHR33254">
    <property type="entry name" value="4-HYDROXY-4-METHYL-2-OXOGLUTARATE ALDOLASE 3-RELATED"/>
    <property type="match status" value="1"/>
</dbReference>
<protein>
    <submittedName>
        <fullName evidence="1">YER010C</fullName>
    </submittedName>
</protein>
<accession>A0ABX6EWR0</accession>
<dbReference type="InterPro" id="IPR036704">
    <property type="entry name" value="RraA/RraA-like_sf"/>
</dbReference>
<dbReference type="Gene3D" id="3.50.30.40">
    <property type="entry name" value="Ribonuclease E inhibitor RraA/RraA-like"/>
    <property type="match status" value="1"/>
</dbReference>
<dbReference type="CDD" id="cd16841">
    <property type="entry name" value="RraA_family"/>
    <property type="match status" value="1"/>
</dbReference>
<reference evidence="1 2" key="2">
    <citation type="submission" date="2019-11" db="EMBL/GenBank/DDBJ databases">
        <authorList>
            <person name="Lu H."/>
        </authorList>
    </citation>
    <scope>NUCLEOTIDE SEQUENCE [LARGE SCALE GENOMIC DNA]</scope>
    <source>
        <strain evidence="1 2">FIM1</strain>
    </source>
</reference>
<dbReference type="Proteomes" id="UP000422736">
    <property type="component" value="Chromosome 5"/>
</dbReference>
<name>A0ABX6EWR0_KLUMA</name>
<evidence type="ECO:0000313" key="1">
    <source>
        <dbReference type="EMBL" id="QGN16743.1"/>
    </source>
</evidence>